<evidence type="ECO:0000313" key="2">
    <source>
        <dbReference type="Proteomes" id="UP000776252"/>
    </source>
</evidence>
<protein>
    <submittedName>
        <fullName evidence="1">YkuS family protein</fullName>
    </submittedName>
</protein>
<proteinExistence type="predicted"/>
<comment type="caution">
    <text evidence="1">The sequence shown here is derived from an EMBL/GenBank/DDBJ whole genome shotgun (WGS) entry which is preliminary data.</text>
</comment>
<evidence type="ECO:0000313" key="1">
    <source>
        <dbReference type="EMBL" id="MBU3159559.1"/>
    </source>
</evidence>
<gene>
    <name evidence="1" type="ORF">KPL37_07285</name>
</gene>
<organism evidence="1 2">
    <name type="scientific">Clostridium frigoris</name>
    <dbReference type="NCBI Taxonomy" id="205327"/>
    <lineage>
        <taxon>Bacteria</taxon>
        <taxon>Bacillati</taxon>
        <taxon>Bacillota</taxon>
        <taxon>Clostridia</taxon>
        <taxon>Eubacteriales</taxon>
        <taxon>Clostridiaceae</taxon>
        <taxon>Clostridium</taxon>
    </lineage>
</organism>
<dbReference type="RefSeq" id="WP_216147257.1">
    <property type="nucleotide sequence ID" value="NZ_JAHLDV010000010.1"/>
</dbReference>
<accession>A0ABS6BRK4</accession>
<dbReference type="Proteomes" id="UP000776252">
    <property type="component" value="Unassembled WGS sequence"/>
</dbReference>
<keyword evidence="2" id="KW-1185">Reference proteome</keyword>
<dbReference type="Pfam" id="PF03698">
    <property type="entry name" value="UPF0180"/>
    <property type="match status" value="1"/>
</dbReference>
<name>A0ABS6BRK4_9CLOT</name>
<reference evidence="1 2" key="1">
    <citation type="submission" date="2021-06" db="EMBL/GenBank/DDBJ databases">
        <title>Clostridia strains as spoilage organisms.</title>
        <authorList>
            <person name="Wambui J."/>
            <person name="Stephan R."/>
            <person name="Stevens M.J.A."/>
        </authorList>
    </citation>
    <scope>NUCLEOTIDE SEQUENCE [LARGE SCALE GENOMIC DNA]</scope>
    <source>
        <strain evidence="1 2">DSM 14204</strain>
    </source>
</reference>
<sequence>MKKIAVQEGLNPIKEYLSNEGYAVKEFDNSKKNAGHFLDRYDAVVVTGENQDIMGEAKTITTTPIINATGMTGEEVREQIEKSNRK</sequence>
<dbReference type="EMBL" id="JAHLDV010000010">
    <property type="protein sequence ID" value="MBU3159559.1"/>
    <property type="molecule type" value="Genomic_DNA"/>
</dbReference>
<dbReference type="InterPro" id="IPR005370">
    <property type="entry name" value="UPF0180"/>
</dbReference>